<name>A0A061JKQ2_STUST</name>
<protein>
    <submittedName>
        <fullName evidence="1">Cation transporter</fullName>
    </submittedName>
</protein>
<dbReference type="OrthoDB" id="7063376at2"/>
<dbReference type="HOGENOM" id="CLU_159999_2_0_6"/>
<sequence length="101" mass="11576">MNFQDLARHADAGRIDALELISLEGGIYLLDIHLQGQRHSLIDDRGQVWHLRSVEHARDLLRELPSLPFHLVQQSPYDEMCGLAEGAREPLRVPIGMRSQW</sequence>
<evidence type="ECO:0000313" key="1">
    <source>
        <dbReference type="EMBL" id="EWC40236.1"/>
    </source>
</evidence>
<proteinExistence type="predicted"/>
<dbReference type="RefSeq" id="WP_003292353.1">
    <property type="nucleotide sequence ID" value="NZ_KK020677.1"/>
</dbReference>
<dbReference type="Proteomes" id="UP000026923">
    <property type="component" value="Unassembled WGS sequence"/>
</dbReference>
<dbReference type="InterPro" id="IPR045508">
    <property type="entry name" value="DUF6482"/>
</dbReference>
<dbReference type="AlphaFoldDB" id="A0A061JKQ2"/>
<evidence type="ECO:0000313" key="2">
    <source>
        <dbReference type="Proteomes" id="UP000026923"/>
    </source>
</evidence>
<accession>A0A061JKQ2</accession>
<comment type="caution">
    <text evidence="1">The sequence shown here is derived from an EMBL/GenBank/DDBJ whole genome shotgun (WGS) entry which is preliminary data.</text>
</comment>
<dbReference type="Pfam" id="PF20090">
    <property type="entry name" value="DUF6482"/>
    <property type="match status" value="1"/>
</dbReference>
<reference evidence="1 2" key="1">
    <citation type="journal article" date="2013" name="Genome Announc.">
        <title>Draft Genome of the Nitrogen-Fixing Bacterium Pseudomonas stutzeri Strain KOS6 Isolated from Industrial Hydrocarbon Sludge.</title>
        <authorList>
            <person name="Grigoryeva T.V."/>
            <person name="Laikov A.V."/>
            <person name="Naumova R.P."/>
            <person name="Manolov A.I."/>
            <person name="Larin A.K."/>
            <person name="Karpova I.Y."/>
            <person name="Semashko T.A."/>
            <person name="Alexeev D.G."/>
            <person name="Kostryukova E.S."/>
            <person name="Muller R."/>
            <person name="Govorun V.M."/>
        </authorList>
    </citation>
    <scope>NUCLEOTIDE SEQUENCE [LARGE SCALE GENOMIC DNA]</scope>
    <source>
        <strain evidence="1 2">KOS6</strain>
    </source>
</reference>
<organism evidence="1 2">
    <name type="scientific">Stutzerimonas stutzeri KOS6</name>
    <dbReference type="NCBI Taxonomy" id="1218352"/>
    <lineage>
        <taxon>Bacteria</taxon>
        <taxon>Pseudomonadati</taxon>
        <taxon>Pseudomonadota</taxon>
        <taxon>Gammaproteobacteria</taxon>
        <taxon>Pseudomonadales</taxon>
        <taxon>Pseudomonadaceae</taxon>
        <taxon>Stutzerimonas</taxon>
    </lineage>
</organism>
<dbReference type="eggNOG" id="ENOG5032XHQ">
    <property type="taxonomic scope" value="Bacteria"/>
</dbReference>
<dbReference type="EMBL" id="AMCZ02000023">
    <property type="protein sequence ID" value="EWC40236.1"/>
    <property type="molecule type" value="Genomic_DNA"/>
</dbReference>
<gene>
    <name evidence="1" type="ORF">B597_016020</name>
</gene>